<evidence type="ECO:0000313" key="2">
    <source>
        <dbReference type="EMBL" id="MBP0726850.1"/>
    </source>
</evidence>
<dbReference type="InterPro" id="IPR001279">
    <property type="entry name" value="Metallo-B-lactamas"/>
</dbReference>
<dbReference type="SUPFAM" id="SSF56281">
    <property type="entry name" value="Metallo-hydrolase/oxidoreductase"/>
    <property type="match status" value="1"/>
</dbReference>
<organism evidence="2 3">
    <name type="scientific">Gottfriedia endophytica</name>
    <dbReference type="NCBI Taxonomy" id="2820819"/>
    <lineage>
        <taxon>Bacteria</taxon>
        <taxon>Bacillati</taxon>
        <taxon>Bacillota</taxon>
        <taxon>Bacilli</taxon>
        <taxon>Bacillales</taxon>
        <taxon>Bacillaceae</taxon>
        <taxon>Gottfriedia</taxon>
    </lineage>
</organism>
<name>A0A940NLV1_9BACI</name>
<dbReference type="PANTHER" id="PTHR36839">
    <property type="entry name" value="METALLO-BETA-LACTAMASE FAMILY PROTEIN (AFU_ORTHOLOGUE AFUA_5G12770)"/>
    <property type="match status" value="1"/>
</dbReference>
<dbReference type="RefSeq" id="WP_209407189.1">
    <property type="nucleotide sequence ID" value="NZ_JAGIYQ010000015.1"/>
</dbReference>
<dbReference type="EMBL" id="JAGIYQ010000015">
    <property type="protein sequence ID" value="MBP0726850.1"/>
    <property type="molecule type" value="Genomic_DNA"/>
</dbReference>
<proteinExistence type="predicted"/>
<dbReference type="Proteomes" id="UP000682134">
    <property type="component" value="Unassembled WGS sequence"/>
</dbReference>
<dbReference type="SMART" id="SM00849">
    <property type="entry name" value="Lactamase_B"/>
    <property type="match status" value="1"/>
</dbReference>
<evidence type="ECO:0000259" key="1">
    <source>
        <dbReference type="SMART" id="SM00849"/>
    </source>
</evidence>
<gene>
    <name evidence="2" type="ORF">J5Y03_16965</name>
</gene>
<dbReference type="Gene3D" id="3.60.15.10">
    <property type="entry name" value="Ribonuclease Z/Hydroxyacylglutathione hydrolase-like"/>
    <property type="match status" value="1"/>
</dbReference>
<dbReference type="PANTHER" id="PTHR36839:SF1">
    <property type="entry name" value="METALLO-BETA-LACTAMASE FAMILY PROTEIN (AFU_ORTHOLOGUE AFUA_5G12770)"/>
    <property type="match status" value="1"/>
</dbReference>
<dbReference type="CDD" id="cd07727">
    <property type="entry name" value="YmaE-like_MBL-fold"/>
    <property type="match status" value="1"/>
</dbReference>
<evidence type="ECO:0000313" key="3">
    <source>
        <dbReference type="Proteomes" id="UP000682134"/>
    </source>
</evidence>
<reference evidence="2" key="1">
    <citation type="submission" date="2021-04" db="EMBL/GenBank/DDBJ databases">
        <title>Genome seq and assembly of Bacillus sp.</title>
        <authorList>
            <person name="Chhetri G."/>
        </authorList>
    </citation>
    <scope>NUCLEOTIDE SEQUENCE</scope>
    <source>
        <strain evidence="2">RG28</strain>
    </source>
</reference>
<dbReference type="InterPro" id="IPR036866">
    <property type="entry name" value="RibonucZ/Hydroxyglut_hydro"/>
</dbReference>
<dbReference type="AlphaFoldDB" id="A0A940NLV1"/>
<feature type="domain" description="Metallo-beta-lactamase" evidence="1">
    <location>
        <begin position="75"/>
        <end position="242"/>
    </location>
</feature>
<protein>
    <submittedName>
        <fullName evidence="2">MBL fold metallo-hydrolase</fullName>
    </submittedName>
</protein>
<sequence>MLNHICTTCGVQYSKTQDAPSECVICNEERQYINPSGQSWTTLEEMQKSRLYKNEILMEETGLYSITTKPEFAIGQTAYLVQSKNFNMLWDCITYLDESTKEEIHKLGGIHAIALSHPHYYSTQVEWAEAFNVPIYIHEDDKEWVNRPSKQIIFWSGESLELTDEITIYRLGGHFKGGAVLHCNDGKGILLSGDIIQVVSDRKWVSFMYSYPNLIPLPANKVKEMAEKVKELKFNRLYNAFHRVVVEDANQAVQKSAERYIKALEGTLFHT</sequence>
<keyword evidence="3" id="KW-1185">Reference proteome</keyword>
<accession>A0A940NLV1</accession>
<comment type="caution">
    <text evidence="2">The sequence shown here is derived from an EMBL/GenBank/DDBJ whole genome shotgun (WGS) entry which is preliminary data.</text>
</comment>